<evidence type="ECO:0000256" key="5">
    <source>
        <dbReference type="SAM" id="SignalP"/>
    </source>
</evidence>
<dbReference type="InterPro" id="IPR008969">
    <property type="entry name" value="CarboxyPept-like_regulatory"/>
</dbReference>
<name>A0A1M5ABL1_9SPHI</name>
<dbReference type="InterPro" id="IPR010104">
    <property type="entry name" value="TonB_rcpt_bac"/>
</dbReference>
<evidence type="ECO:0000259" key="6">
    <source>
        <dbReference type="Pfam" id="PF00593"/>
    </source>
</evidence>
<dbReference type="Pfam" id="PF07715">
    <property type="entry name" value="Plug"/>
    <property type="match status" value="1"/>
</dbReference>
<protein>
    <submittedName>
        <fullName evidence="8">TonB-dependent receptor</fullName>
    </submittedName>
</protein>
<evidence type="ECO:0000313" key="9">
    <source>
        <dbReference type="Proteomes" id="UP000184287"/>
    </source>
</evidence>
<comment type="similarity">
    <text evidence="4">Belongs to the TonB-dependent receptor family.</text>
</comment>
<dbReference type="RefSeq" id="WP_073230722.1">
    <property type="nucleotide sequence ID" value="NZ_FQUQ01000002.1"/>
</dbReference>
<feature type="signal peptide" evidence="5">
    <location>
        <begin position="1"/>
        <end position="25"/>
    </location>
</feature>
<sequence>MKFGAIRSGILLCLLFSTLELFSQAQLSGKIMDTRGPLPGASIKIKGKNNGTTSAYDGAFQLSGLSEGTSVLLISYMGYLTKELEVSLIKSQTLNLGNIILQESQKNVLNEVAISSAYKPSQARALNIKKSSLTISEVLAADAIGKLPDRNAAEAVQRLQGVTIERDMGEGRFVSVRGTPIQWSSATLNGNRMPSASGDYANRGVQMDIFPSELIEYVKLSKALTPDMDGDAIGGNVDFMTKTSPYHKTLSVNLAGGYVDQSQSSTYNTSVVYGDKITDKLRFIASGVIWNRSSALDNYQMTYNFNDPVPAKSYAINQLQLRDYVADRRTLGFNTGLDYEFNPNHKIYFKGLYSQYLDQQSVRETYFNFNLKNVQLQARHADYLTDLYSLQLGGESKISQKITANWSLNNARSSFKFDSPDQLARKDRGYPIVNFVQPMTYGNLSADGNKYLRQDAPDGIGDQNDRVLPHVQSAISPDQLKLNQVIMSQNNNQERDYRGQADFNYKTTDQLSFKSGVKFVNKRKEANSKTLVWMPPSALGIPNSPSIYMNGLETEKFPYNGGFLSEIGNPYNDVIINQISNKQIDALYIEDFRQAKGMIQVQGPNSSANLSTSYLGKENVYSAYLMGDLKLSDEVRIIGGFRNEYNEISFSGKKVVNTNKGAEAVDLTEKNSYHAFLPMFHLKYSPSKNTILRAALTRSFARPDFDDLNPGIVINEVGRTITEGNTKLKPTFSNNVDVMFEHYFGDVGLVSAGAFYKQLKNVIYDDQSLVQLNNQPYIKSNPGNLKDSWLAGFEMGISKRFTELPGFLGKFGFEGNYTYVNSEVKIPNFTNGVATSVTETTLPKQAKHNYNLILFFESNKFMARIAGNYKGKYLNTIRTSAGPEHYQWFDKNFTVDFSSSYAFSKKIRLFLELNNITNEPNRFYHGDSKRVENVSYFSFRGQAGVSINFY</sequence>
<dbReference type="EMBL" id="FQUQ01000002">
    <property type="protein sequence ID" value="SHF27690.1"/>
    <property type="molecule type" value="Genomic_DNA"/>
</dbReference>
<feature type="domain" description="TonB-dependent receptor plug" evidence="7">
    <location>
        <begin position="135"/>
        <end position="235"/>
    </location>
</feature>
<accession>A0A1M5ABL1</accession>
<keyword evidence="2 4" id="KW-0472">Membrane</keyword>
<proteinExistence type="inferred from homology"/>
<reference evidence="9" key="1">
    <citation type="submission" date="2016-11" db="EMBL/GenBank/DDBJ databases">
        <authorList>
            <person name="Varghese N."/>
            <person name="Submissions S."/>
        </authorList>
    </citation>
    <scope>NUCLEOTIDE SEQUENCE [LARGE SCALE GENOMIC DNA]</scope>
    <source>
        <strain evidence="9">DSM 16990</strain>
    </source>
</reference>
<feature type="domain" description="TonB-dependent receptor-like beta-barrel" evidence="6">
    <location>
        <begin position="441"/>
        <end position="916"/>
    </location>
</feature>
<dbReference type="Proteomes" id="UP000184287">
    <property type="component" value="Unassembled WGS sequence"/>
</dbReference>
<dbReference type="SUPFAM" id="SSF49464">
    <property type="entry name" value="Carboxypeptidase regulatory domain-like"/>
    <property type="match status" value="1"/>
</dbReference>
<dbReference type="Pfam" id="PF00593">
    <property type="entry name" value="TonB_dep_Rec_b-barrel"/>
    <property type="match status" value="1"/>
</dbReference>
<keyword evidence="5" id="KW-0732">Signal</keyword>
<evidence type="ECO:0000256" key="1">
    <source>
        <dbReference type="ARBA" id="ARBA00004442"/>
    </source>
</evidence>
<dbReference type="InterPro" id="IPR012910">
    <property type="entry name" value="Plug_dom"/>
</dbReference>
<dbReference type="Gene3D" id="2.170.130.10">
    <property type="entry name" value="TonB-dependent receptor, plug domain"/>
    <property type="match status" value="1"/>
</dbReference>
<feature type="chain" id="PRO_5012770404" evidence="5">
    <location>
        <begin position="26"/>
        <end position="950"/>
    </location>
</feature>
<keyword evidence="3" id="KW-0998">Cell outer membrane</keyword>
<dbReference type="PANTHER" id="PTHR40980:SF4">
    <property type="entry name" value="TONB-DEPENDENT RECEPTOR-LIKE BETA-BARREL DOMAIN-CONTAINING PROTEIN"/>
    <property type="match status" value="1"/>
</dbReference>
<evidence type="ECO:0000256" key="4">
    <source>
        <dbReference type="RuleBase" id="RU003357"/>
    </source>
</evidence>
<organism evidence="8 9">
    <name type="scientific">Pedobacter caeni</name>
    <dbReference type="NCBI Taxonomy" id="288992"/>
    <lineage>
        <taxon>Bacteria</taxon>
        <taxon>Pseudomonadati</taxon>
        <taxon>Bacteroidota</taxon>
        <taxon>Sphingobacteriia</taxon>
        <taxon>Sphingobacteriales</taxon>
        <taxon>Sphingobacteriaceae</taxon>
        <taxon>Pedobacter</taxon>
    </lineage>
</organism>
<dbReference type="Gene3D" id="2.40.170.20">
    <property type="entry name" value="TonB-dependent receptor, beta-barrel domain"/>
    <property type="match status" value="1"/>
</dbReference>
<dbReference type="PANTHER" id="PTHR40980">
    <property type="entry name" value="PLUG DOMAIN-CONTAINING PROTEIN"/>
    <property type="match status" value="1"/>
</dbReference>
<dbReference type="GO" id="GO:0009279">
    <property type="term" value="C:cell outer membrane"/>
    <property type="evidence" value="ECO:0007669"/>
    <property type="project" value="UniProtKB-SubCell"/>
</dbReference>
<keyword evidence="8" id="KW-0675">Receptor</keyword>
<dbReference type="NCBIfam" id="TIGR01782">
    <property type="entry name" value="TonB-Xanth-Caul"/>
    <property type="match status" value="1"/>
</dbReference>
<keyword evidence="9" id="KW-1185">Reference proteome</keyword>
<dbReference type="InterPro" id="IPR036942">
    <property type="entry name" value="Beta-barrel_TonB_sf"/>
</dbReference>
<dbReference type="InterPro" id="IPR037066">
    <property type="entry name" value="Plug_dom_sf"/>
</dbReference>
<comment type="subcellular location">
    <subcellularLocation>
        <location evidence="1 4">Cell outer membrane</location>
    </subcellularLocation>
</comment>
<gene>
    <name evidence="8" type="ORF">SAMN04488522_102676</name>
</gene>
<dbReference type="OrthoDB" id="8727862at2"/>
<dbReference type="InterPro" id="IPR000531">
    <property type="entry name" value="Beta-barrel_TonB"/>
</dbReference>
<dbReference type="Pfam" id="PF13715">
    <property type="entry name" value="CarbopepD_reg_2"/>
    <property type="match status" value="1"/>
</dbReference>
<evidence type="ECO:0000256" key="2">
    <source>
        <dbReference type="ARBA" id="ARBA00023136"/>
    </source>
</evidence>
<dbReference type="Gene3D" id="2.60.40.1120">
    <property type="entry name" value="Carboxypeptidase-like, regulatory domain"/>
    <property type="match status" value="1"/>
</dbReference>
<dbReference type="SUPFAM" id="SSF56935">
    <property type="entry name" value="Porins"/>
    <property type="match status" value="1"/>
</dbReference>
<evidence type="ECO:0000313" key="8">
    <source>
        <dbReference type="EMBL" id="SHF27690.1"/>
    </source>
</evidence>
<dbReference type="STRING" id="288992.SAMN04488522_102676"/>
<evidence type="ECO:0000256" key="3">
    <source>
        <dbReference type="ARBA" id="ARBA00023237"/>
    </source>
</evidence>
<keyword evidence="4" id="KW-0798">TonB box</keyword>
<dbReference type="AlphaFoldDB" id="A0A1M5ABL1"/>
<evidence type="ECO:0000259" key="7">
    <source>
        <dbReference type="Pfam" id="PF07715"/>
    </source>
</evidence>